<dbReference type="AlphaFoldDB" id="A0A9D4FVQ0"/>
<evidence type="ECO:0000256" key="6">
    <source>
        <dbReference type="ARBA" id="ARBA00022840"/>
    </source>
</evidence>
<keyword evidence="6" id="KW-0067">ATP-binding</keyword>
<feature type="region of interest" description="Actin-binding" evidence="11">
    <location>
        <begin position="18"/>
        <end position="40"/>
    </location>
</feature>
<dbReference type="InterPro" id="IPR036961">
    <property type="entry name" value="Kinesin_motor_dom_sf"/>
</dbReference>
<keyword evidence="7 11" id="KW-0518">Myosin</keyword>
<evidence type="ECO:0000256" key="8">
    <source>
        <dbReference type="ARBA" id="ARBA00023175"/>
    </source>
</evidence>
<dbReference type="SUPFAM" id="SSF52540">
    <property type="entry name" value="P-loop containing nucleoside triphosphate hydrolases"/>
    <property type="match status" value="1"/>
</dbReference>
<evidence type="ECO:0000259" key="13">
    <source>
        <dbReference type="PROSITE" id="PS51456"/>
    </source>
</evidence>
<evidence type="ECO:0000256" key="11">
    <source>
        <dbReference type="PROSITE-ProRule" id="PRU00782"/>
    </source>
</evidence>
<evidence type="ECO:0000256" key="1">
    <source>
        <dbReference type="ARBA" id="ARBA00004245"/>
    </source>
</evidence>
<reference evidence="14" key="2">
    <citation type="submission" date="2020-11" db="EMBL/GenBank/DDBJ databases">
        <authorList>
            <person name="McCartney M.A."/>
            <person name="Auch B."/>
            <person name="Kono T."/>
            <person name="Mallez S."/>
            <person name="Becker A."/>
            <person name="Gohl D.M."/>
            <person name="Silverstein K.A.T."/>
            <person name="Koren S."/>
            <person name="Bechman K.B."/>
            <person name="Herman A."/>
            <person name="Abrahante J.E."/>
            <person name="Garbe J."/>
        </authorList>
    </citation>
    <scope>NUCLEOTIDE SEQUENCE</scope>
    <source>
        <strain evidence="14">Duluth1</strain>
        <tissue evidence="14">Whole animal</tissue>
    </source>
</reference>
<evidence type="ECO:0000313" key="14">
    <source>
        <dbReference type="EMBL" id="KAH3803595.1"/>
    </source>
</evidence>
<dbReference type="Proteomes" id="UP000828390">
    <property type="component" value="Unassembled WGS sequence"/>
</dbReference>
<evidence type="ECO:0000256" key="10">
    <source>
        <dbReference type="ARBA" id="ARBA00023273"/>
    </source>
</evidence>
<dbReference type="InterPro" id="IPR027417">
    <property type="entry name" value="P-loop_NTPase"/>
</dbReference>
<feature type="signal peptide" evidence="12">
    <location>
        <begin position="1"/>
        <end position="19"/>
    </location>
</feature>
<evidence type="ECO:0000256" key="12">
    <source>
        <dbReference type="SAM" id="SignalP"/>
    </source>
</evidence>
<evidence type="ECO:0000256" key="7">
    <source>
        <dbReference type="ARBA" id="ARBA00023123"/>
    </source>
</evidence>
<dbReference type="GO" id="GO:0000146">
    <property type="term" value="F:microfilament motor activity"/>
    <property type="evidence" value="ECO:0007669"/>
    <property type="project" value="TreeGrafter"/>
</dbReference>
<dbReference type="Gene3D" id="3.40.850.10">
    <property type="entry name" value="Kinesin motor domain"/>
    <property type="match status" value="1"/>
</dbReference>
<comment type="caution">
    <text evidence="11">Lacks conserved residue(s) required for the propagation of feature annotation.</text>
</comment>
<evidence type="ECO:0000256" key="5">
    <source>
        <dbReference type="ARBA" id="ARBA00022741"/>
    </source>
</evidence>
<keyword evidence="5" id="KW-0547">Nucleotide-binding</keyword>
<accession>A0A9D4FVQ0</accession>
<keyword evidence="9" id="KW-0206">Cytoskeleton</keyword>
<keyword evidence="10" id="KW-0966">Cell projection</keyword>
<protein>
    <recommendedName>
        <fullName evidence="13">Myosin motor domain-containing protein</fullName>
    </recommendedName>
</protein>
<evidence type="ECO:0000313" key="15">
    <source>
        <dbReference type="Proteomes" id="UP000828390"/>
    </source>
</evidence>
<evidence type="ECO:0000256" key="3">
    <source>
        <dbReference type="ARBA" id="ARBA00022490"/>
    </source>
</evidence>
<reference evidence="14" key="1">
    <citation type="journal article" date="2019" name="bioRxiv">
        <title>The Genome of the Zebra Mussel, Dreissena polymorpha: A Resource for Invasive Species Research.</title>
        <authorList>
            <person name="McCartney M.A."/>
            <person name="Auch B."/>
            <person name="Kono T."/>
            <person name="Mallez S."/>
            <person name="Zhang Y."/>
            <person name="Obille A."/>
            <person name="Becker A."/>
            <person name="Abrahante J.E."/>
            <person name="Garbe J."/>
            <person name="Badalamenti J.P."/>
            <person name="Herman A."/>
            <person name="Mangelson H."/>
            <person name="Liachko I."/>
            <person name="Sullivan S."/>
            <person name="Sone E.D."/>
            <person name="Koren S."/>
            <person name="Silverstein K.A.T."/>
            <person name="Beckman K.B."/>
            <person name="Gohl D.M."/>
        </authorList>
    </citation>
    <scope>NUCLEOTIDE SEQUENCE</scope>
    <source>
        <strain evidence="14">Duluth1</strain>
        <tissue evidence="14">Whole animal</tissue>
    </source>
</reference>
<organism evidence="14 15">
    <name type="scientific">Dreissena polymorpha</name>
    <name type="common">Zebra mussel</name>
    <name type="synonym">Mytilus polymorpha</name>
    <dbReference type="NCBI Taxonomy" id="45954"/>
    <lineage>
        <taxon>Eukaryota</taxon>
        <taxon>Metazoa</taxon>
        <taxon>Spiralia</taxon>
        <taxon>Lophotrochozoa</taxon>
        <taxon>Mollusca</taxon>
        <taxon>Bivalvia</taxon>
        <taxon>Autobranchia</taxon>
        <taxon>Heteroconchia</taxon>
        <taxon>Euheterodonta</taxon>
        <taxon>Imparidentia</taxon>
        <taxon>Neoheterodontei</taxon>
        <taxon>Myida</taxon>
        <taxon>Dreissenoidea</taxon>
        <taxon>Dreissenidae</taxon>
        <taxon>Dreissena</taxon>
    </lineage>
</organism>
<keyword evidence="3" id="KW-0963">Cytoplasm</keyword>
<comment type="caution">
    <text evidence="14">The sequence shown here is derived from an EMBL/GenBank/DDBJ whole genome shotgun (WGS) entry which is preliminary data.</text>
</comment>
<dbReference type="Gene3D" id="1.20.58.530">
    <property type="match status" value="1"/>
</dbReference>
<evidence type="ECO:0000256" key="9">
    <source>
        <dbReference type="ARBA" id="ARBA00023212"/>
    </source>
</evidence>
<name>A0A9D4FVQ0_DREPO</name>
<keyword evidence="12" id="KW-0732">Signal</keyword>
<dbReference type="GO" id="GO:0004674">
    <property type="term" value="F:protein serine/threonine kinase activity"/>
    <property type="evidence" value="ECO:0007669"/>
    <property type="project" value="TreeGrafter"/>
</dbReference>
<evidence type="ECO:0000256" key="4">
    <source>
        <dbReference type="ARBA" id="ARBA00022737"/>
    </source>
</evidence>
<dbReference type="PROSITE" id="PS51456">
    <property type="entry name" value="MYOSIN_MOTOR"/>
    <property type="match status" value="1"/>
</dbReference>
<dbReference type="GO" id="GO:0016459">
    <property type="term" value="C:myosin complex"/>
    <property type="evidence" value="ECO:0007669"/>
    <property type="project" value="UniProtKB-KW"/>
</dbReference>
<gene>
    <name evidence="14" type="ORF">DPMN_131860</name>
</gene>
<dbReference type="GO" id="GO:0003779">
    <property type="term" value="F:actin binding"/>
    <property type="evidence" value="ECO:0007669"/>
    <property type="project" value="UniProtKB-KW"/>
</dbReference>
<dbReference type="Pfam" id="PF00063">
    <property type="entry name" value="Myosin_head"/>
    <property type="match status" value="1"/>
</dbReference>
<feature type="domain" description="Myosin motor" evidence="13">
    <location>
        <begin position="1"/>
        <end position="93"/>
    </location>
</feature>
<dbReference type="PANTHER" id="PTHR46256">
    <property type="entry name" value="AGAP011099-PA"/>
    <property type="match status" value="1"/>
</dbReference>
<keyword evidence="8" id="KW-0505">Motor protein</keyword>
<feature type="chain" id="PRO_5039394129" description="Myosin motor domain-containing protein" evidence="12">
    <location>
        <begin position="20"/>
        <end position="93"/>
    </location>
</feature>
<keyword evidence="11" id="KW-0009">Actin-binding</keyword>
<dbReference type="InterPro" id="IPR001609">
    <property type="entry name" value="Myosin_head_motor_dom-like"/>
</dbReference>
<comment type="similarity">
    <text evidence="11">Belongs to the TRAFAC class myosin-kinesin ATPase superfamily. Myosin family.</text>
</comment>
<dbReference type="InterPro" id="IPR052409">
    <property type="entry name" value="Myosin-III_kinase_activity"/>
</dbReference>
<dbReference type="PANTHER" id="PTHR46256:SF3">
    <property type="entry name" value="MYOSIN MOTOR DOMAIN-CONTAINING PROTEIN"/>
    <property type="match status" value="1"/>
</dbReference>
<comment type="subcellular location">
    <subcellularLocation>
        <location evidence="2">Cell projection</location>
    </subcellularLocation>
    <subcellularLocation>
        <location evidence="1">Cytoplasm</location>
        <location evidence="1">Cytoskeleton</location>
    </subcellularLocation>
</comment>
<keyword evidence="4" id="KW-0677">Repeat</keyword>
<sequence>MSCICKFFVLFFISQNSLTDLINKLQVAKPHFVRCIKPNTSKEAFKFVPDYVLAQLRYTGISETVKIRKFGYALRVTYHEFLVRRVQSWFRFM</sequence>
<dbReference type="GO" id="GO:0005524">
    <property type="term" value="F:ATP binding"/>
    <property type="evidence" value="ECO:0007669"/>
    <property type="project" value="UniProtKB-KW"/>
</dbReference>
<dbReference type="EMBL" id="JAIWYP010000006">
    <property type="protein sequence ID" value="KAH3803595.1"/>
    <property type="molecule type" value="Genomic_DNA"/>
</dbReference>
<evidence type="ECO:0000256" key="2">
    <source>
        <dbReference type="ARBA" id="ARBA00004316"/>
    </source>
</evidence>
<proteinExistence type="inferred from homology"/>
<dbReference type="GO" id="GO:0042995">
    <property type="term" value="C:cell projection"/>
    <property type="evidence" value="ECO:0007669"/>
    <property type="project" value="UniProtKB-SubCell"/>
</dbReference>
<keyword evidence="15" id="KW-1185">Reference proteome</keyword>
<dbReference type="GO" id="GO:0030832">
    <property type="term" value="P:regulation of actin filament length"/>
    <property type="evidence" value="ECO:0007669"/>
    <property type="project" value="TreeGrafter"/>
</dbReference>